<feature type="region of interest" description="Disordered" evidence="1">
    <location>
        <begin position="119"/>
        <end position="142"/>
    </location>
</feature>
<proteinExistence type="predicted"/>
<evidence type="ECO:0000313" key="3">
    <source>
        <dbReference type="Proteomes" id="UP000276991"/>
    </source>
</evidence>
<gene>
    <name evidence="2" type="ORF">NAV_LOCUS2926</name>
</gene>
<reference evidence="2 3" key="1">
    <citation type="submission" date="2018-08" db="EMBL/GenBank/DDBJ databases">
        <authorList>
            <person name="Laetsch R D."/>
            <person name="Stevens L."/>
            <person name="Kumar S."/>
            <person name="Blaxter L. M."/>
        </authorList>
    </citation>
    <scope>NUCLEOTIDE SEQUENCE [LARGE SCALE GENOMIC DNA]</scope>
</reference>
<feature type="compositionally biased region" description="Low complexity" evidence="1">
    <location>
        <begin position="36"/>
        <end position="46"/>
    </location>
</feature>
<evidence type="ECO:0000256" key="1">
    <source>
        <dbReference type="SAM" id="MobiDB-lite"/>
    </source>
</evidence>
<feature type="compositionally biased region" description="Polar residues" evidence="1">
    <location>
        <begin position="20"/>
        <end position="30"/>
    </location>
</feature>
<name>A0A498S8T1_ACAVI</name>
<dbReference type="AlphaFoldDB" id="A0A498S8T1"/>
<dbReference type="Proteomes" id="UP000276991">
    <property type="component" value="Unassembled WGS sequence"/>
</dbReference>
<keyword evidence="3" id="KW-1185">Reference proteome</keyword>
<sequence>MNGSEQPIAWGEKKNRTRDTPGQQRSQSIPDSELLTTSKSQTTSSQVNDSKATIEEEFEKEFKGEIRFAVISNESSPAKLATALPNEQMTGATTPTNDIEKVQVNPENDAKTAVLVIASAPSAGYDDEEKKKSKKRKDQRKDKKAVLLLPAVVTRTEGEIKVSALSKTQVDDFANSTNTVNKTRYNSKIQNTEIEKTNATEVIGIEVDDRKEMDKATDVTSIKEAESTVSNDYDDLFTLKNLGRKIPMKSAVHTLNKDVLKKDVAEETLENFRKKMDVRKEYLKLQSTKK</sequence>
<evidence type="ECO:0000313" key="2">
    <source>
        <dbReference type="EMBL" id="VBB28096.1"/>
    </source>
</evidence>
<feature type="region of interest" description="Disordered" evidence="1">
    <location>
        <begin position="1"/>
        <end position="53"/>
    </location>
</feature>
<dbReference type="EMBL" id="UPTC01000343">
    <property type="protein sequence ID" value="VBB28096.1"/>
    <property type="molecule type" value="Genomic_DNA"/>
</dbReference>
<organism evidence="2 3">
    <name type="scientific">Acanthocheilonema viteae</name>
    <name type="common">Filarial nematode worm</name>
    <name type="synonym">Dipetalonema viteae</name>
    <dbReference type="NCBI Taxonomy" id="6277"/>
    <lineage>
        <taxon>Eukaryota</taxon>
        <taxon>Metazoa</taxon>
        <taxon>Ecdysozoa</taxon>
        <taxon>Nematoda</taxon>
        <taxon>Chromadorea</taxon>
        <taxon>Rhabditida</taxon>
        <taxon>Spirurina</taxon>
        <taxon>Spiruromorpha</taxon>
        <taxon>Filarioidea</taxon>
        <taxon>Onchocercidae</taxon>
        <taxon>Acanthocheilonema</taxon>
    </lineage>
</organism>
<accession>A0A498S8T1</accession>
<protein>
    <submittedName>
        <fullName evidence="2">Uncharacterized protein</fullName>
    </submittedName>
</protein>